<evidence type="ECO:0000313" key="2">
    <source>
        <dbReference type="Proteomes" id="UP000268350"/>
    </source>
</evidence>
<accession>A0A3B0JID3</accession>
<protein>
    <submittedName>
        <fullName evidence="1">Uncharacterized protein</fullName>
    </submittedName>
</protein>
<evidence type="ECO:0000313" key="1">
    <source>
        <dbReference type="EMBL" id="SPP82117.1"/>
    </source>
</evidence>
<dbReference type="Proteomes" id="UP000268350">
    <property type="component" value="Unassembled WGS sequence"/>
</dbReference>
<organism evidence="1 2">
    <name type="scientific">Drosophila guanche</name>
    <name type="common">Fruit fly</name>
    <dbReference type="NCBI Taxonomy" id="7266"/>
    <lineage>
        <taxon>Eukaryota</taxon>
        <taxon>Metazoa</taxon>
        <taxon>Ecdysozoa</taxon>
        <taxon>Arthropoda</taxon>
        <taxon>Hexapoda</taxon>
        <taxon>Insecta</taxon>
        <taxon>Pterygota</taxon>
        <taxon>Neoptera</taxon>
        <taxon>Endopterygota</taxon>
        <taxon>Diptera</taxon>
        <taxon>Brachycera</taxon>
        <taxon>Muscomorpha</taxon>
        <taxon>Ephydroidea</taxon>
        <taxon>Drosophilidae</taxon>
        <taxon>Drosophila</taxon>
        <taxon>Sophophora</taxon>
    </lineage>
</organism>
<sequence>MILGLLFVQEMRLASEKMVSSLGSSTAQLERFKCKSWWNKDLAITEANQIEQPHKLQTAKLRGKCKNFCDFGPLDNWRHLEAISGT</sequence>
<reference evidence="2" key="1">
    <citation type="submission" date="2018-01" db="EMBL/GenBank/DDBJ databases">
        <authorList>
            <person name="Alioto T."/>
            <person name="Alioto T."/>
        </authorList>
    </citation>
    <scope>NUCLEOTIDE SEQUENCE [LARGE SCALE GENOMIC DNA]</scope>
</reference>
<dbReference type="EMBL" id="OUUW01000006">
    <property type="protein sequence ID" value="SPP82117.1"/>
    <property type="molecule type" value="Genomic_DNA"/>
</dbReference>
<dbReference type="AlphaFoldDB" id="A0A3B0JID3"/>
<keyword evidence="2" id="KW-1185">Reference proteome</keyword>
<name>A0A3B0JID3_DROGU</name>
<gene>
    <name evidence="1" type="ORF">DGUA_6G013931</name>
</gene>
<proteinExistence type="predicted"/>